<evidence type="ECO:0000256" key="7">
    <source>
        <dbReference type="ARBA" id="ARBA00022842"/>
    </source>
</evidence>
<dbReference type="InParanoid" id="A0A194R717"/>
<evidence type="ECO:0000256" key="10">
    <source>
        <dbReference type="RuleBase" id="RU363087"/>
    </source>
</evidence>
<keyword evidence="7" id="KW-0460">Magnesium</keyword>
<keyword evidence="2 10" id="KW-0444">Lipid biosynthesis</keyword>
<keyword evidence="4 10" id="KW-0547">Nucleotide-binding</keyword>
<protein>
    <recommendedName>
        <fullName evidence="10">Mevalonate kinase</fullName>
        <shortName evidence="10">MK</shortName>
        <ecNumber evidence="10">2.7.1.36</ecNumber>
    </recommendedName>
</protein>
<comment type="subcellular location">
    <subcellularLocation>
        <location evidence="10">Cytoplasm</location>
    </subcellularLocation>
</comment>
<keyword evidence="10" id="KW-0756">Sterol biosynthesis</keyword>
<organism evidence="13 14">
    <name type="scientific">Papilio machaon</name>
    <name type="common">Old World swallowtail butterfly</name>
    <dbReference type="NCBI Taxonomy" id="76193"/>
    <lineage>
        <taxon>Eukaryota</taxon>
        <taxon>Metazoa</taxon>
        <taxon>Ecdysozoa</taxon>
        <taxon>Arthropoda</taxon>
        <taxon>Hexapoda</taxon>
        <taxon>Insecta</taxon>
        <taxon>Pterygota</taxon>
        <taxon>Neoptera</taxon>
        <taxon>Endopterygota</taxon>
        <taxon>Lepidoptera</taxon>
        <taxon>Glossata</taxon>
        <taxon>Ditrysia</taxon>
        <taxon>Papilionoidea</taxon>
        <taxon>Papilionidae</taxon>
        <taxon>Papilioninae</taxon>
        <taxon>Papilio</taxon>
    </lineage>
</organism>
<dbReference type="EMBL" id="KQ460878">
    <property type="protein sequence ID" value="KPJ11661.1"/>
    <property type="molecule type" value="Genomic_DNA"/>
</dbReference>
<dbReference type="GO" id="GO:0019287">
    <property type="term" value="P:isopentenyl diphosphate biosynthetic process, mevalonate pathway"/>
    <property type="evidence" value="ECO:0007669"/>
    <property type="project" value="UniProtKB-UniPathway"/>
</dbReference>
<dbReference type="FunCoup" id="A0A194R717">
    <property type="interactions" value="1267"/>
</dbReference>
<evidence type="ECO:0000256" key="1">
    <source>
        <dbReference type="ARBA" id="ARBA00022490"/>
    </source>
</evidence>
<dbReference type="Gene3D" id="3.30.70.890">
    <property type="entry name" value="GHMP kinase, C-terminal domain"/>
    <property type="match status" value="1"/>
</dbReference>
<proteinExistence type="inferred from homology"/>
<dbReference type="InterPro" id="IPR036554">
    <property type="entry name" value="GHMP_kinase_C_sf"/>
</dbReference>
<keyword evidence="10" id="KW-0752">Steroid biosynthesis</keyword>
<dbReference type="Pfam" id="PF00288">
    <property type="entry name" value="GHMP_kinases_N"/>
    <property type="match status" value="1"/>
</dbReference>
<dbReference type="PANTHER" id="PTHR43290">
    <property type="entry name" value="MEVALONATE KINASE"/>
    <property type="match status" value="1"/>
</dbReference>
<evidence type="ECO:0000256" key="5">
    <source>
        <dbReference type="ARBA" id="ARBA00022777"/>
    </source>
</evidence>
<dbReference type="GO" id="GO:0004496">
    <property type="term" value="F:mevalonate kinase activity"/>
    <property type="evidence" value="ECO:0007669"/>
    <property type="project" value="UniProtKB-EC"/>
</dbReference>
<dbReference type="UniPathway" id="UPA00057">
    <property type="reaction ID" value="UER00098"/>
</dbReference>
<keyword evidence="5 10" id="KW-0418">Kinase</keyword>
<dbReference type="InterPro" id="IPR014721">
    <property type="entry name" value="Ribsml_uS5_D2-typ_fold_subgr"/>
</dbReference>
<dbReference type="InterPro" id="IPR013750">
    <property type="entry name" value="GHMP_kinase_C_dom"/>
</dbReference>
<keyword evidence="14" id="KW-1185">Reference proteome</keyword>
<evidence type="ECO:0000256" key="4">
    <source>
        <dbReference type="ARBA" id="ARBA00022741"/>
    </source>
</evidence>
<evidence type="ECO:0000259" key="12">
    <source>
        <dbReference type="Pfam" id="PF08544"/>
    </source>
</evidence>
<dbReference type="SUPFAM" id="SSF55060">
    <property type="entry name" value="GHMP Kinase, C-terminal domain"/>
    <property type="match status" value="1"/>
</dbReference>
<reference evidence="13 14" key="1">
    <citation type="journal article" date="2015" name="Nat. Commun.">
        <title>Outbred genome sequencing and CRISPR/Cas9 gene editing in butterflies.</title>
        <authorList>
            <person name="Li X."/>
            <person name="Fan D."/>
            <person name="Zhang W."/>
            <person name="Liu G."/>
            <person name="Zhang L."/>
            <person name="Zhao L."/>
            <person name="Fang X."/>
            <person name="Chen L."/>
            <person name="Dong Y."/>
            <person name="Chen Y."/>
            <person name="Ding Y."/>
            <person name="Zhao R."/>
            <person name="Feng M."/>
            <person name="Zhu Y."/>
            <person name="Feng Y."/>
            <person name="Jiang X."/>
            <person name="Zhu D."/>
            <person name="Xiang H."/>
            <person name="Feng X."/>
            <person name="Li S."/>
            <person name="Wang J."/>
            <person name="Zhang G."/>
            <person name="Kronforst M.R."/>
            <person name="Wang W."/>
        </authorList>
    </citation>
    <scope>NUCLEOTIDE SEQUENCE [LARGE SCALE GENOMIC DNA]</scope>
    <source>
        <strain evidence="13">Ya'a_city_454_Pm</strain>
        <tissue evidence="13">Whole body</tissue>
    </source>
</reference>
<keyword evidence="10" id="KW-0753">Steroid metabolism</keyword>
<evidence type="ECO:0000259" key="11">
    <source>
        <dbReference type="Pfam" id="PF00288"/>
    </source>
</evidence>
<evidence type="ECO:0000256" key="9">
    <source>
        <dbReference type="ARBA" id="ARBA00029438"/>
    </source>
</evidence>
<feature type="domain" description="GHMP kinase C-terminal" evidence="12">
    <location>
        <begin position="313"/>
        <end position="371"/>
    </location>
</feature>
<comment type="similarity">
    <text evidence="10">Belongs to the GHMP kinase family. Mevalonate kinase subfamily.</text>
</comment>
<keyword evidence="3 10" id="KW-0808">Transferase</keyword>
<dbReference type="AlphaFoldDB" id="A0A194R717"/>
<dbReference type="GO" id="GO:0006695">
    <property type="term" value="P:cholesterol biosynthetic process"/>
    <property type="evidence" value="ECO:0007669"/>
    <property type="project" value="TreeGrafter"/>
</dbReference>
<evidence type="ECO:0000256" key="2">
    <source>
        <dbReference type="ARBA" id="ARBA00022516"/>
    </source>
</evidence>
<dbReference type="InterPro" id="IPR006205">
    <property type="entry name" value="Mev_gal_kin"/>
</dbReference>
<keyword evidence="1 10" id="KW-0963">Cytoplasm</keyword>
<name>A0A194R717_PAPMA</name>
<sequence length="406" mass="43767">MDILEVSAPGKVILHGEHSVMYGKTALAVSLGLRSSVVLRQQEPTECPVINVKFPKVDLDEILPLKPIAEIFPGQPVRVDHEDYINKINTVLCHIRPGFEELKDTQKNSLRALLYALAGIFGTANLDITDFTIELSTDLTVGAGTGSSASFATCLCGVFVKLVQLKTTGEVLDFSDDEKKLVSGWAFNCERIMHGAPSGIDNTTCTFGALVSFKKGQVPVLRPSPELRVLLVDSGVSRETIRLAAAVAELRECYSSAVGHIMDAMDNVAVTAEQVRVLQVSDVGFFRDAYLLVVLLQKLVQPESEEEVNSAYKHLNELWEMNHCLLASLGVSHPALETIRAIAHEHGLACKLTGAGGGGNAIVLVPPHTQETTVTSLKTKLVSSGYKVTDTIVGGPGVTVHYKTVQ</sequence>
<gene>
    <name evidence="13" type="ORF">RR48_08403</name>
</gene>
<dbReference type="PRINTS" id="PR00959">
    <property type="entry name" value="MEVGALKINASE"/>
</dbReference>
<feature type="domain" description="GHMP kinase N-terminal" evidence="11">
    <location>
        <begin position="125"/>
        <end position="208"/>
    </location>
</feature>
<dbReference type="InterPro" id="IPR006204">
    <property type="entry name" value="GHMP_kinase_N_dom"/>
</dbReference>
<comment type="catalytic activity">
    <reaction evidence="10">
        <text>(R)-mevalonate + ATP = (R)-5-phosphomevalonate + ADP + H(+)</text>
        <dbReference type="Rhea" id="RHEA:17065"/>
        <dbReference type="ChEBI" id="CHEBI:15378"/>
        <dbReference type="ChEBI" id="CHEBI:30616"/>
        <dbReference type="ChEBI" id="CHEBI:36464"/>
        <dbReference type="ChEBI" id="CHEBI:58146"/>
        <dbReference type="ChEBI" id="CHEBI:456216"/>
        <dbReference type="EC" id="2.7.1.36"/>
    </reaction>
</comment>
<keyword evidence="10" id="KW-1207">Sterol metabolism</keyword>
<dbReference type="NCBIfam" id="TIGR00549">
    <property type="entry name" value="mevalon_kin"/>
    <property type="match status" value="1"/>
</dbReference>
<evidence type="ECO:0000256" key="6">
    <source>
        <dbReference type="ARBA" id="ARBA00022840"/>
    </source>
</evidence>
<dbReference type="InterPro" id="IPR020568">
    <property type="entry name" value="Ribosomal_Su5_D2-typ_SF"/>
</dbReference>
<dbReference type="GO" id="GO:0005829">
    <property type="term" value="C:cytosol"/>
    <property type="evidence" value="ECO:0007669"/>
    <property type="project" value="TreeGrafter"/>
</dbReference>
<dbReference type="Gene3D" id="3.30.230.10">
    <property type="match status" value="1"/>
</dbReference>
<dbReference type="SUPFAM" id="SSF54211">
    <property type="entry name" value="Ribosomal protein S5 domain 2-like"/>
    <property type="match status" value="1"/>
</dbReference>
<dbReference type="Pfam" id="PF08544">
    <property type="entry name" value="GHMP_kinases_C"/>
    <property type="match status" value="1"/>
</dbReference>
<evidence type="ECO:0000313" key="14">
    <source>
        <dbReference type="Proteomes" id="UP000053240"/>
    </source>
</evidence>
<keyword evidence="6 10" id="KW-0067">ATP-binding</keyword>
<dbReference type="STRING" id="76193.A0A194R717"/>
<dbReference type="EC" id="2.7.1.36" evidence="10"/>
<dbReference type="PANTHER" id="PTHR43290:SF2">
    <property type="entry name" value="MEVALONATE KINASE"/>
    <property type="match status" value="1"/>
</dbReference>
<dbReference type="GO" id="GO:0005524">
    <property type="term" value="F:ATP binding"/>
    <property type="evidence" value="ECO:0007669"/>
    <property type="project" value="UniProtKB-KW"/>
</dbReference>
<accession>A0A194R717</accession>
<evidence type="ECO:0000256" key="8">
    <source>
        <dbReference type="ARBA" id="ARBA00023098"/>
    </source>
</evidence>
<keyword evidence="8 10" id="KW-0443">Lipid metabolism</keyword>
<dbReference type="Proteomes" id="UP000053240">
    <property type="component" value="Unassembled WGS sequence"/>
</dbReference>
<evidence type="ECO:0000313" key="13">
    <source>
        <dbReference type="EMBL" id="KPJ11661.1"/>
    </source>
</evidence>
<evidence type="ECO:0000256" key="3">
    <source>
        <dbReference type="ARBA" id="ARBA00022679"/>
    </source>
</evidence>
<comment type="pathway">
    <text evidence="9 10">Isoprenoid biosynthesis; isopentenyl diphosphate biosynthesis via mevalonate pathway; isopentenyl diphosphate from (R)-mevalonate: step 1/3.</text>
</comment>